<dbReference type="RefSeq" id="WP_119779662.1">
    <property type="nucleotide sequence ID" value="NZ_QYUK01000011.1"/>
</dbReference>
<dbReference type="InterPro" id="IPR020904">
    <property type="entry name" value="Sc_DH/Rdtase_CS"/>
</dbReference>
<name>A0A418WFL2_9PROT</name>
<dbReference type="Gene3D" id="3.40.50.720">
    <property type="entry name" value="NAD(P)-binding Rossmann-like Domain"/>
    <property type="match status" value="1"/>
</dbReference>
<dbReference type="Proteomes" id="UP000284605">
    <property type="component" value="Unassembled WGS sequence"/>
</dbReference>
<accession>A0A418WFL2</accession>
<evidence type="ECO:0000313" key="5">
    <source>
        <dbReference type="Proteomes" id="UP000284605"/>
    </source>
</evidence>
<dbReference type="PRINTS" id="PR00080">
    <property type="entry name" value="SDRFAMILY"/>
</dbReference>
<dbReference type="GO" id="GO:0016491">
    <property type="term" value="F:oxidoreductase activity"/>
    <property type="evidence" value="ECO:0007669"/>
    <property type="project" value="UniProtKB-KW"/>
</dbReference>
<dbReference type="CDD" id="cd05233">
    <property type="entry name" value="SDR_c"/>
    <property type="match status" value="1"/>
</dbReference>
<evidence type="ECO:0000256" key="2">
    <source>
        <dbReference type="ARBA" id="ARBA00023002"/>
    </source>
</evidence>
<reference evidence="4 5" key="1">
    <citation type="submission" date="2018-09" db="EMBL/GenBank/DDBJ databases">
        <authorList>
            <person name="Zhu H."/>
        </authorList>
    </citation>
    <scope>NUCLEOTIDE SEQUENCE [LARGE SCALE GENOMIC DNA]</scope>
    <source>
        <strain evidence="4 5">K1W22B-8</strain>
    </source>
</reference>
<dbReference type="SUPFAM" id="SSF51735">
    <property type="entry name" value="NAD(P)-binding Rossmann-fold domains"/>
    <property type="match status" value="1"/>
</dbReference>
<dbReference type="PANTHER" id="PTHR43669:SF3">
    <property type="entry name" value="ALCOHOL DEHYDROGENASE, PUTATIVE (AFU_ORTHOLOGUE AFUA_3G03445)-RELATED"/>
    <property type="match status" value="1"/>
</dbReference>
<gene>
    <name evidence="4" type="ORF">D3874_18955</name>
</gene>
<dbReference type="OrthoDB" id="4690547at2"/>
<comment type="caution">
    <text evidence="4">The sequence shown here is derived from an EMBL/GenBank/DDBJ whole genome shotgun (WGS) entry which is preliminary data.</text>
</comment>
<comment type="similarity">
    <text evidence="1 3">Belongs to the short-chain dehydrogenases/reductases (SDR) family.</text>
</comment>
<dbReference type="PROSITE" id="PS00061">
    <property type="entry name" value="ADH_SHORT"/>
    <property type="match status" value="1"/>
</dbReference>
<sequence length="292" mass="31131">MRDLKGKVAVVTGGASGVGLALVRLLGQQGMKIAIADIDQAALDATVAELTAAGVPAIGVKADVTKAESVDALADKVFAAYGNVHLLFNNAGVGLGEAQRRIWTLPVKDWDWGFAVNLMGIVHGIRAFVPRMLEAGDEGMVINTSSANGGLFALPATPIYAATKAAVTALTETLQFQFLMDKTRLRAAVLFPGPNVVNTRIHTSARVRPQEFASGNGESKPAPYNTMRELVEATGLKMALTEPEDVASFALESVQADRFWMFPPSDAHNAILRRRVENIIERGDLPIPNMGI</sequence>
<evidence type="ECO:0000256" key="1">
    <source>
        <dbReference type="ARBA" id="ARBA00006484"/>
    </source>
</evidence>
<dbReference type="PANTHER" id="PTHR43669">
    <property type="entry name" value="5-KETO-D-GLUCONATE 5-REDUCTASE"/>
    <property type="match status" value="1"/>
</dbReference>
<dbReference type="InterPro" id="IPR036291">
    <property type="entry name" value="NAD(P)-bd_dom_sf"/>
</dbReference>
<evidence type="ECO:0000256" key="3">
    <source>
        <dbReference type="RuleBase" id="RU000363"/>
    </source>
</evidence>
<protein>
    <submittedName>
        <fullName evidence="4">SDR family NAD(P)-dependent oxidoreductase</fullName>
    </submittedName>
</protein>
<evidence type="ECO:0000313" key="4">
    <source>
        <dbReference type="EMBL" id="RJF88806.1"/>
    </source>
</evidence>
<organism evidence="4 5">
    <name type="scientific">Oleomonas cavernae</name>
    <dbReference type="NCBI Taxonomy" id="2320859"/>
    <lineage>
        <taxon>Bacteria</taxon>
        <taxon>Pseudomonadati</taxon>
        <taxon>Pseudomonadota</taxon>
        <taxon>Alphaproteobacteria</taxon>
        <taxon>Acetobacterales</taxon>
        <taxon>Acetobacteraceae</taxon>
        <taxon>Oleomonas</taxon>
    </lineage>
</organism>
<proteinExistence type="inferred from homology"/>
<keyword evidence="5" id="KW-1185">Reference proteome</keyword>
<keyword evidence="2" id="KW-0560">Oxidoreductase</keyword>
<dbReference type="PRINTS" id="PR00081">
    <property type="entry name" value="GDHRDH"/>
</dbReference>
<dbReference type="Pfam" id="PF00106">
    <property type="entry name" value="adh_short"/>
    <property type="match status" value="1"/>
</dbReference>
<dbReference type="EMBL" id="QYUK01000011">
    <property type="protein sequence ID" value="RJF88806.1"/>
    <property type="molecule type" value="Genomic_DNA"/>
</dbReference>
<dbReference type="AlphaFoldDB" id="A0A418WFL2"/>
<dbReference type="InterPro" id="IPR002347">
    <property type="entry name" value="SDR_fam"/>
</dbReference>